<dbReference type="GO" id="GO:0005739">
    <property type="term" value="C:mitochondrion"/>
    <property type="evidence" value="ECO:0007669"/>
    <property type="project" value="TreeGrafter"/>
</dbReference>
<dbReference type="InterPro" id="IPR027417">
    <property type="entry name" value="P-loop_NTPase"/>
</dbReference>
<evidence type="ECO:0000313" key="5">
    <source>
        <dbReference type="Proteomes" id="UP000779574"/>
    </source>
</evidence>
<dbReference type="NCBIfam" id="NF040713">
    <property type="entry name" value="ZapE"/>
    <property type="match status" value="1"/>
</dbReference>
<dbReference type="Proteomes" id="UP000779574">
    <property type="component" value="Unassembled WGS sequence"/>
</dbReference>
<accession>A0A9P8E6L0</accession>
<evidence type="ECO:0000256" key="3">
    <source>
        <dbReference type="ARBA" id="ARBA00022840"/>
    </source>
</evidence>
<organism evidence="4 5">
    <name type="scientific">Aureobasidium melanogenum</name>
    <name type="common">Aureobasidium pullulans var. melanogenum</name>
    <dbReference type="NCBI Taxonomy" id="46634"/>
    <lineage>
        <taxon>Eukaryota</taxon>
        <taxon>Fungi</taxon>
        <taxon>Dikarya</taxon>
        <taxon>Ascomycota</taxon>
        <taxon>Pezizomycotina</taxon>
        <taxon>Dothideomycetes</taxon>
        <taxon>Dothideomycetidae</taxon>
        <taxon>Dothideales</taxon>
        <taxon>Saccotheciaceae</taxon>
        <taxon>Aureobasidium</taxon>
    </lineage>
</organism>
<dbReference type="Pfam" id="PF03969">
    <property type="entry name" value="AFG1_ATPase"/>
    <property type="match status" value="1"/>
</dbReference>
<keyword evidence="2" id="KW-0547">Nucleotide-binding</keyword>
<dbReference type="OrthoDB" id="548867at2759"/>
<comment type="caution">
    <text evidence="4">The sequence shown here is derived from an EMBL/GenBank/DDBJ whole genome shotgun (WGS) entry which is preliminary data.</text>
</comment>
<feature type="non-terminal residue" evidence="4">
    <location>
        <position position="435"/>
    </location>
</feature>
<dbReference type="SUPFAM" id="SSF52540">
    <property type="entry name" value="P-loop containing nucleoside triphosphate hydrolases"/>
    <property type="match status" value="1"/>
</dbReference>
<name>A0A9P8E6L0_AURME</name>
<gene>
    <name evidence="4" type="ORF">KCU76_g14309</name>
</gene>
<evidence type="ECO:0000256" key="1">
    <source>
        <dbReference type="ARBA" id="ARBA00010322"/>
    </source>
</evidence>
<reference evidence="4" key="1">
    <citation type="journal article" date="2021" name="J Fungi (Basel)">
        <title>Virulence traits and population genomics of the black yeast Aureobasidium melanogenum.</title>
        <authorList>
            <person name="Cernosa A."/>
            <person name="Sun X."/>
            <person name="Gostincar C."/>
            <person name="Fang C."/>
            <person name="Gunde-Cimerman N."/>
            <person name="Song Z."/>
        </authorList>
    </citation>
    <scope>NUCLEOTIDE SEQUENCE</scope>
    <source>
        <strain evidence="4">EXF-9911</strain>
    </source>
</reference>
<keyword evidence="3" id="KW-0067">ATP-binding</keyword>
<dbReference type="InterPro" id="IPR005654">
    <property type="entry name" value="ATPase_AFG1-like"/>
</dbReference>
<dbReference type="PANTHER" id="PTHR12169">
    <property type="entry name" value="ATPASE N2B"/>
    <property type="match status" value="1"/>
</dbReference>
<dbReference type="PANTHER" id="PTHR12169:SF6">
    <property type="entry name" value="AFG1-LIKE ATPASE"/>
    <property type="match status" value="1"/>
</dbReference>
<dbReference type="GO" id="GO:0005524">
    <property type="term" value="F:ATP binding"/>
    <property type="evidence" value="ECO:0007669"/>
    <property type="project" value="UniProtKB-KW"/>
</dbReference>
<proteinExistence type="inferred from homology"/>
<dbReference type="GO" id="GO:0016887">
    <property type="term" value="F:ATP hydrolysis activity"/>
    <property type="evidence" value="ECO:0007669"/>
    <property type="project" value="InterPro"/>
</dbReference>
<dbReference type="AlphaFoldDB" id="A0A9P8E6L0"/>
<dbReference type="Gene3D" id="3.40.50.300">
    <property type="entry name" value="P-loop containing nucleotide triphosphate hydrolases"/>
    <property type="match status" value="1"/>
</dbReference>
<comment type="similarity">
    <text evidence="1">Belongs to the AFG1 ATPase family.</text>
</comment>
<reference evidence="4" key="2">
    <citation type="submission" date="2021-08" db="EMBL/GenBank/DDBJ databases">
        <authorList>
            <person name="Gostincar C."/>
            <person name="Sun X."/>
            <person name="Song Z."/>
            <person name="Gunde-Cimerman N."/>
        </authorList>
    </citation>
    <scope>NUCLEOTIDE SEQUENCE</scope>
    <source>
        <strain evidence="4">EXF-9911</strain>
    </source>
</reference>
<protein>
    <submittedName>
        <fullName evidence="4">AFG1-like ATPase</fullName>
    </submittedName>
</protein>
<dbReference type="EMBL" id="JAHFXF010000855">
    <property type="protein sequence ID" value="KAG9681713.1"/>
    <property type="molecule type" value="Genomic_DNA"/>
</dbReference>
<evidence type="ECO:0000256" key="2">
    <source>
        <dbReference type="ARBA" id="ARBA00022741"/>
    </source>
</evidence>
<evidence type="ECO:0000313" key="4">
    <source>
        <dbReference type="EMBL" id="KAG9681713.1"/>
    </source>
</evidence>
<sequence>MPSLTTTPLDSAYHALLKRGRLSQNASQAALITRLSAIQHGLDTSTSTTTTTTTTTASTPKGLYIHGSVGTGKSYLASLFTSTLPSHISRRRAHFHEFMLDIHSRLHIARSTSTRYGSVDPLPIIGQQIHSESKVLCFDEFQVTDIADAMILQRLMGAFWAAGGVMVATSNREPDKLYEDGLNRELFLPFIAMLKYRCETWALGGTQDYRLSGRESDAKGTQGQKVLFTDAAEFRQSLDSATKGQKLESYEIPVMMGRKMVVTATTTADNEQSKLIVFSTFAQLCEAKLGAADYHALCRKSKTIYLDGLRRFRLSELDFVRRFITFIDLAYESGTRVIISSNATIDEAFAEIVENERQRVLRKSGGLKMNVKKGGGSSSSMMSTFVDGETEWSATGLAEASLATGGAGETDVGFAIGRAVSRLHEMGSGLYGQTE</sequence>